<dbReference type="InterPro" id="IPR035965">
    <property type="entry name" value="PAS-like_dom_sf"/>
</dbReference>
<dbReference type="InterPro" id="IPR043128">
    <property type="entry name" value="Rev_trsase/Diguanyl_cyclase"/>
</dbReference>
<accession>A0A6I3KH43</accession>
<feature type="domain" description="PAS" evidence="2">
    <location>
        <begin position="224"/>
        <end position="297"/>
    </location>
</feature>
<keyword evidence="1" id="KW-0472">Membrane</keyword>
<dbReference type="SUPFAM" id="SSF55073">
    <property type="entry name" value="Nucleotide cyclase"/>
    <property type="match status" value="1"/>
</dbReference>
<keyword evidence="1" id="KW-0812">Transmembrane</keyword>
<dbReference type="InterPro" id="IPR029787">
    <property type="entry name" value="Nucleotide_cyclase"/>
</dbReference>
<dbReference type="InterPro" id="IPR000160">
    <property type="entry name" value="GGDEF_dom"/>
</dbReference>
<dbReference type="SMART" id="SM00267">
    <property type="entry name" value="GGDEF"/>
    <property type="match status" value="1"/>
</dbReference>
<evidence type="ECO:0000256" key="1">
    <source>
        <dbReference type="SAM" id="Phobius"/>
    </source>
</evidence>
<protein>
    <submittedName>
        <fullName evidence="5">Diguanylate cyclase</fullName>
    </submittedName>
</protein>
<dbReference type="Pfam" id="PF05227">
    <property type="entry name" value="CHASE3"/>
    <property type="match status" value="1"/>
</dbReference>
<gene>
    <name evidence="5" type="ORF">GIW81_04480</name>
</gene>
<dbReference type="Pfam" id="PF00990">
    <property type="entry name" value="GGDEF"/>
    <property type="match status" value="1"/>
</dbReference>
<dbReference type="Gene3D" id="3.30.450.20">
    <property type="entry name" value="PAS domain"/>
    <property type="match status" value="1"/>
</dbReference>
<dbReference type="PANTHER" id="PTHR44757:SF4">
    <property type="entry name" value="DIGUANYLATE CYCLASE DGCE-RELATED"/>
    <property type="match status" value="1"/>
</dbReference>
<evidence type="ECO:0000313" key="6">
    <source>
        <dbReference type="Proteomes" id="UP000440694"/>
    </source>
</evidence>
<dbReference type="EMBL" id="WMBQ01000001">
    <property type="protein sequence ID" value="MTD93589.1"/>
    <property type="molecule type" value="Genomic_DNA"/>
</dbReference>
<dbReference type="SMART" id="SM00091">
    <property type="entry name" value="PAS"/>
    <property type="match status" value="1"/>
</dbReference>
<feature type="domain" description="GGDEF" evidence="4">
    <location>
        <begin position="386"/>
        <end position="519"/>
    </location>
</feature>
<dbReference type="NCBIfam" id="TIGR00254">
    <property type="entry name" value="GGDEF"/>
    <property type="match status" value="1"/>
</dbReference>
<evidence type="ECO:0000259" key="3">
    <source>
        <dbReference type="PROSITE" id="PS50113"/>
    </source>
</evidence>
<dbReference type="PANTHER" id="PTHR44757">
    <property type="entry name" value="DIGUANYLATE CYCLASE DGCP"/>
    <property type="match status" value="1"/>
</dbReference>
<dbReference type="PROSITE" id="PS50887">
    <property type="entry name" value="GGDEF"/>
    <property type="match status" value="1"/>
</dbReference>
<dbReference type="InterPro" id="IPR000014">
    <property type="entry name" value="PAS"/>
</dbReference>
<dbReference type="SMART" id="SM00086">
    <property type="entry name" value="PAC"/>
    <property type="match status" value="1"/>
</dbReference>
<dbReference type="InterPro" id="IPR007891">
    <property type="entry name" value="CHASE3"/>
</dbReference>
<dbReference type="InterPro" id="IPR052155">
    <property type="entry name" value="Biofilm_reg_signaling"/>
</dbReference>
<sequence>MPLIKLFRRYEIEVAFVFAILVLLGAGLSSYRALESAKGSVGWVRHTYQVIGSIDDLSESLALMHSSGRSYVLTGDDRYRRLNRDAVTDFTRANLQLIDLTRDNPEQAAQMPEIKRLIDLISQRSETVITARANYGADRAIDLLRAGEGARALEAFRQLATTMKDAELRLLEQREEQASQDFLTTQNALAAATILALILTASAGLGTVRDIRRRKTAEAELFLEKERAQVTLASIGDGVMRADATGNVTFLNRAGTLLTGWPEDEAVGKPLGDVFTVIDATTRTPISQRMQVAITQGAVAPLPETALLVRRDGREVPIEDTVAPIRDREGKFTGAVNVFRDVSEAREASRRLRHVAHHDPLTGLPNRVLLDDRMGRAVAVADRHSSKVALLYLDLDGFKLINDTRGHAVGDELLKSVTTRLLACVRECDTVSRMGGDEFVILLTAVNQPEDAAITANRVLRSLSMPHAIDGAELAVTASIGISVFPDDARTPAELLSNADAAMYEAKTSGPAKYVFYPAPAVDPEQRRA</sequence>
<dbReference type="InterPro" id="IPR013767">
    <property type="entry name" value="PAS_fold"/>
</dbReference>
<dbReference type="NCBIfam" id="TIGR00229">
    <property type="entry name" value="sensory_box"/>
    <property type="match status" value="1"/>
</dbReference>
<dbReference type="InterPro" id="IPR001610">
    <property type="entry name" value="PAC"/>
</dbReference>
<dbReference type="RefSeq" id="WP_154738117.1">
    <property type="nucleotide sequence ID" value="NZ_WMBQ01000001.1"/>
</dbReference>
<keyword evidence="1" id="KW-1133">Transmembrane helix</keyword>
<organism evidence="5 6">
    <name type="scientific">Hyphomicrobium album</name>
    <dbReference type="NCBI Taxonomy" id="2665159"/>
    <lineage>
        <taxon>Bacteria</taxon>
        <taxon>Pseudomonadati</taxon>
        <taxon>Pseudomonadota</taxon>
        <taxon>Alphaproteobacteria</taxon>
        <taxon>Hyphomicrobiales</taxon>
        <taxon>Hyphomicrobiaceae</taxon>
        <taxon>Hyphomicrobium</taxon>
    </lineage>
</organism>
<dbReference type="CDD" id="cd19410">
    <property type="entry name" value="HK9-like_sensor"/>
    <property type="match status" value="1"/>
</dbReference>
<dbReference type="Proteomes" id="UP000440694">
    <property type="component" value="Unassembled WGS sequence"/>
</dbReference>
<comment type="caution">
    <text evidence="5">The sequence shown here is derived from an EMBL/GenBank/DDBJ whole genome shotgun (WGS) entry which is preliminary data.</text>
</comment>
<evidence type="ECO:0000313" key="5">
    <source>
        <dbReference type="EMBL" id="MTD93589.1"/>
    </source>
</evidence>
<dbReference type="Pfam" id="PF00989">
    <property type="entry name" value="PAS"/>
    <property type="match status" value="1"/>
</dbReference>
<proteinExistence type="predicted"/>
<dbReference type="CDD" id="cd00130">
    <property type="entry name" value="PAS"/>
    <property type="match status" value="1"/>
</dbReference>
<feature type="domain" description="PAC" evidence="3">
    <location>
        <begin position="302"/>
        <end position="354"/>
    </location>
</feature>
<dbReference type="AlphaFoldDB" id="A0A6I3KH43"/>
<dbReference type="CDD" id="cd01949">
    <property type="entry name" value="GGDEF"/>
    <property type="match status" value="1"/>
</dbReference>
<evidence type="ECO:0000259" key="4">
    <source>
        <dbReference type="PROSITE" id="PS50887"/>
    </source>
</evidence>
<dbReference type="Gene3D" id="3.30.70.270">
    <property type="match status" value="1"/>
</dbReference>
<dbReference type="GO" id="GO:0006355">
    <property type="term" value="P:regulation of DNA-templated transcription"/>
    <property type="evidence" value="ECO:0007669"/>
    <property type="project" value="InterPro"/>
</dbReference>
<dbReference type="PROSITE" id="PS50113">
    <property type="entry name" value="PAC"/>
    <property type="match status" value="1"/>
</dbReference>
<dbReference type="GO" id="GO:0003824">
    <property type="term" value="F:catalytic activity"/>
    <property type="evidence" value="ECO:0007669"/>
    <property type="project" value="UniProtKB-ARBA"/>
</dbReference>
<dbReference type="PROSITE" id="PS50112">
    <property type="entry name" value="PAS"/>
    <property type="match status" value="1"/>
</dbReference>
<evidence type="ECO:0000259" key="2">
    <source>
        <dbReference type="PROSITE" id="PS50112"/>
    </source>
</evidence>
<keyword evidence="6" id="KW-1185">Reference proteome</keyword>
<dbReference type="SUPFAM" id="SSF55785">
    <property type="entry name" value="PYP-like sensor domain (PAS domain)"/>
    <property type="match status" value="1"/>
</dbReference>
<name>A0A6I3KH43_9HYPH</name>
<feature type="transmembrane region" description="Helical" evidence="1">
    <location>
        <begin position="12"/>
        <end position="31"/>
    </location>
</feature>
<dbReference type="InterPro" id="IPR000700">
    <property type="entry name" value="PAS-assoc_C"/>
</dbReference>
<reference evidence="5 6" key="1">
    <citation type="submission" date="2019-11" db="EMBL/GenBank/DDBJ databases">
        <title>Identification of a novel strain.</title>
        <authorList>
            <person name="Xu Q."/>
            <person name="Wang G."/>
        </authorList>
    </citation>
    <scope>NUCLEOTIDE SEQUENCE [LARGE SCALE GENOMIC DNA]</scope>
    <source>
        <strain evidence="6">xq</strain>
    </source>
</reference>
<dbReference type="FunFam" id="3.30.70.270:FF:000001">
    <property type="entry name" value="Diguanylate cyclase domain protein"/>
    <property type="match status" value="1"/>
</dbReference>